<dbReference type="Gene3D" id="3.90.930.1">
    <property type="match status" value="1"/>
</dbReference>
<reference evidence="12 13" key="1">
    <citation type="submission" date="2014-09" db="EMBL/GenBank/DDBJ databases">
        <title>Whole Genome Shotgun of Flavobacterium aquatile LMG 4008.</title>
        <authorList>
            <person name="Gale A.N."/>
            <person name="Pipes S.E."/>
            <person name="Newman J.D."/>
        </authorList>
    </citation>
    <scope>NUCLEOTIDE SEQUENCE [LARGE SCALE GENOMIC DNA]</scope>
    <source>
        <strain evidence="12 13">LMG 4008</strain>
    </source>
</reference>
<dbReference type="GO" id="GO:0055085">
    <property type="term" value="P:transmembrane transport"/>
    <property type="evidence" value="ECO:0007669"/>
    <property type="project" value="InterPro"/>
</dbReference>
<name>A0A095V3F2_9FLAO</name>
<protein>
    <recommendedName>
        <fullName evidence="11">TonB C-terminal domain-containing protein</fullName>
    </recommendedName>
</protein>
<evidence type="ECO:0000256" key="1">
    <source>
        <dbReference type="ARBA" id="ARBA00004383"/>
    </source>
</evidence>
<evidence type="ECO:0000259" key="11">
    <source>
        <dbReference type="PROSITE" id="PS52015"/>
    </source>
</evidence>
<dbReference type="RefSeq" id="WP_035123530.1">
    <property type="nucleotide sequence ID" value="NZ_JRHH01000001.1"/>
</dbReference>
<dbReference type="PANTHER" id="PTHR33446:SF2">
    <property type="entry name" value="PROTEIN TONB"/>
    <property type="match status" value="1"/>
</dbReference>
<dbReference type="eggNOG" id="COG0810">
    <property type="taxonomic scope" value="Bacteria"/>
</dbReference>
<dbReference type="SUPFAM" id="SSF82185">
    <property type="entry name" value="Histone H3 K4-specific methyltransferase SET7/9 N-terminal domain"/>
    <property type="match status" value="1"/>
</dbReference>
<dbReference type="GO" id="GO:0098797">
    <property type="term" value="C:plasma membrane protein complex"/>
    <property type="evidence" value="ECO:0007669"/>
    <property type="project" value="TreeGrafter"/>
</dbReference>
<comment type="subcellular location">
    <subcellularLocation>
        <location evidence="1">Cell inner membrane</location>
        <topology evidence="1">Single-pass membrane protein</topology>
        <orientation evidence="1">Periplasmic side</orientation>
    </subcellularLocation>
</comment>
<evidence type="ECO:0000256" key="2">
    <source>
        <dbReference type="ARBA" id="ARBA00006555"/>
    </source>
</evidence>
<dbReference type="GO" id="GO:0015031">
    <property type="term" value="P:protein transport"/>
    <property type="evidence" value="ECO:0007669"/>
    <property type="project" value="UniProtKB-KW"/>
</dbReference>
<feature type="signal peptide" evidence="10">
    <location>
        <begin position="1"/>
        <end position="17"/>
    </location>
</feature>
<evidence type="ECO:0000313" key="13">
    <source>
        <dbReference type="Proteomes" id="UP000029554"/>
    </source>
</evidence>
<dbReference type="NCBIfam" id="TIGR01352">
    <property type="entry name" value="tonB_Cterm"/>
    <property type="match status" value="1"/>
</dbReference>
<evidence type="ECO:0000256" key="8">
    <source>
        <dbReference type="ARBA" id="ARBA00022989"/>
    </source>
</evidence>
<dbReference type="InterPro" id="IPR051045">
    <property type="entry name" value="TonB-dependent_transducer"/>
</dbReference>
<dbReference type="PROSITE" id="PS52015">
    <property type="entry name" value="TONB_CTD"/>
    <property type="match status" value="1"/>
</dbReference>
<dbReference type="Proteomes" id="UP000029554">
    <property type="component" value="Unassembled WGS sequence"/>
</dbReference>
<dbReference type="PANTHER" id="PTHR33446">
    <property type="entry name" value="PROTEIN TONB-RELATED"/>
    <property type="match status" value="1"/>
</dbReference>
<keyword evidence="8" id="KW-1133">Transmembrane helix</keyword>
<evidence type="ECO:0000256" key="5">
    <source>
        <dbReference type="ARBA" id="ARBA00022519"/>
    </source>
</evidence>
<feature type="domain" description="TonB C-terminal" evidence="11">
    <location>
        <begin position="223"/>
        <end position="313"/>
    </location>
</feature>
<dbReference type="Pfam" id="PF03544">
    <property type="entry name" value="TonB_C"/>
    <property type="match status" value="1"/>
</dbReference>
<evidence type="ECO:0000256" key="9">
    <source>
        <dbReference type="ARBA" id="ARBA00023136"/>
    </source>
</evidence>
<dbReference type="EMBL" id="JRHH01000001">
    <property type="protein sequence ID" value="KGD69390.1"/>
    <property type="molecule type" value="Genomic_DNA"/>
</dbReference>
<keyword evidence="13" id="KW-1185">Reference proteome</keyword>
<dbReference type="GO" id="GO:0031992">
    <property type="term" value="F:energy transducer activity"/>
    <property type="evidence" value="ECO:0007669"/>
    <property type="project" value="TreeGrafter"/>
</dbReference>
<keyword evidence="3" id="KW-0813">Transport</keyword>
<keyword evidence="6" id="KW-0812">Transmembrane</keyword>
<evidence type="ECO:0000256" key="4">
    <source>
        <dbReference type="ARBA" id="ARBA00022475"/>
    </source>
</evidence>
<feature type="chain" id="PRO_5001919612" description="TonB C-terminal domain-containing protein" evidence="10">
    <location>
        <begin position="18"/>
        <end position="313"/>
    </location>
</feature>
<keyword evidence="5" id="KW-0997">Cell inner membrane</keyword>
<keyword evidence="10" id="KW-0732">Signal</keyword>
<dbReference type="InterPro" id="IPR037682">
    <property type="entry name" value="TonB_C"/>
</dbReference>
<gene>
    <name evidence="12" type="ORF">LG45_01050</name>
</gene>
<organism evidence="12 13">
    <name type="scientific">Flavobacterium aquatile LMG 4008 = ATCC 11947</name>
    <dbReference type="NCBI Taxonomy" id="1453498"/>
    <lineage>
        <taxon>Bacteria</taxon>
        <taxon>Pseudomonadati</taxon>
        <taxon>Bacteroidota</taxon>
        <taxon>Flavobacteriia</taxon>
        <taxon>Flavobacteriales</taxon>
        <taxon>Flavobacteriaceae</taxon>
        <taxon>Flavobacterium</taxon>
    </lineage>
</organism>
<dbReference type="InterPro" id="IPR006260">
    <property type="entry name" value="TonB/TolA_C"/>
</dbReference>
<dbReference type="SUPFAM" id="SSF74653">
    <property type="entry name" value="TolA/TonB C-terminal domain"/>
    <property type="match status" value="1"/>
</dbReference>
<keyword evidence="7" id="KW-0653">Protein transport</keyword>
<comment type="caution">
    <text evidence="12">The sequence shown here is derived from an EMBL/GenBank/DDBJ whole genome shotgun (WGS) entry which is preliminary data.</text>
</comment>
<sequence length="313" mass="36567">MKKIIFLFLIISKVAFAQESNDKITYLDSLYKEVNEENKFYTKVIKDYYLEKSEYKNLLFYKSNKLKEEKTVSEKDGGYLIGEEIQYYENGNKSCSVSYENKTRHGKTYTWYEDGKLKEEGEFNSEKSATEKHFKMINFWNENGEKTVINGNGFVNSKNEYYDENGNYKNGYRDGKWNGKSLKKAFQYEEIYSDGKLISGISTEEDGTKNEYTVLEVRPKPKKGVQHFYDFIAKKFSYPIAAKRQKINGKIIVQFIVDKDGKIVEPKIIKGLGYGLDEEAIRVLLSYDKWIPALQRGRKVRCSYLLPFTLSSE</sequence>
<evidence type="ECO:0000256" key="3">
    <source>
        <dbReference type="ARBA" id="ARBA00022448"/>
    </source>
</evidence>
<evidence type="ECO:0000256" key="7">
    <source>
        <dbReference type="ARBA" id="ARBA00022927"/>
    </source>
</evidence>
<accession>A0A095V3F2</accession>
<proteinExistence type="inferred from homology"/>
<evidence type="ECO:0000256" key="6">
    <source>
        <dbReference type="ARBA" id="ARBA00022692"/>
    </source>
</evidence>
<dbReference type="AlphaFoldDB" id="A0A095V3F2"/>
<keyword evidence="9" id="KW-0472">Membrane</keyword>
<evidence type="ECO:0000256" key="10">
    <source>
        <dbReference type="SAM" id="SignalP"/>
    </source>
</evidence>
<evidence type="ECO:0000313" key="12">
    <source>
        <dbReference type="EMBL" id="KGD69390.1"/>
    </source>
</evidence>
<keyword evidence="4" id="KW-1003">Cell membrane</keyword>
<comment type="similarity">
    <text evidence="2">Belongs to the TonB family.</text>
</comment>
<dbReference type="STRING" id="1453498.LG45_01050"/>
<dbReference type="Gene3D" id="3.30.1150.10">
    <property type="match status" value="1"/>
</dbReference>